<dbReference type="AlphaFoldDB" id="A0A453J4K0"/>
<reference evidence="4" key="1">
    <citation type="journal article" date="2014" name="Science">
        <title>Ancient hybridizations among the ancestral genomes of bread wheat.</title>
        <authorList>
            <consortium name="International Wheat Genome Sequencing Consortium,"/>
            <person name="Marcussen T."/>
            <person name="Sandve S.R."/>
            <person name="Heier L."/>
            <person name="Spannagl M."/>
            <person name="Pfeifer M."/>
            <person name="Jakobsen K.S."/>
            <person name="Wulff B.B."/>
            <person name="Steuernagel B."/>
            <person name="Mayer K.F."/>
            <person name="Olsen O.A."/>
        </authorList>
    </citation>
    <scope>NUCLEOTIDE SEQUENCE [LARGE SCALE GENOMIC DNA]</scope>
    <source>
        <strain evidence="4">cv. AL8/78</strain>
    </source>
</reference>
<dbReference type="STRING" id="200361.A0A453J4K0"/>
<protein>
    <recommendedName>
        <fullName evidence="5">Acetyltransferase</fullName>
    </recommendedName>
</protein>
<name>A0A453J4K0_AEGTS</name>
<reference evidence="4" key="2">
    <citation type="journal article" date="2017" name="Nat. Plants">
        <title>The Aegilops tauschii genome reveals multiple impacts of transposons.</title>
        <authorList>
            <person name="Zhao G."/>
            <person name="Zou C."/>
            <person name="Li K."/>
            <person name="Wang K."/>
            <person name="Li T."/>
            <person name="Gao L."/>
            <person name="Zhang X."/>
            <person name="Wang H."/>
            <person name="Yang Z."/>
            <person name="Liu X."/>
            <person name="Jiang W."/>
            <person name="Mao L."/>
            <person name="Kong X."/>
            <person name="Jiao Y."/>
            <person name="Jia J."/>
        </authorList>
    </citation>
    <scope>NUCLEOTIDE SEQUENCE [LARGE SCALE GENOMIC DNA]</scope>
    <source>
        <strain evidence="4">cv. AL8/78</strain>
    </source>
</reference>
<dbReference type="InterPro" id="IPR051283">
    <property type="entry name" value="Sec_Metabolite_Acyltrans"/>
</dbReference>
<reference evidence="3" key="4">
    <citation type="submission" date="2019-03" db="UniProtKB">
        <authorList>
            <consortium name="EnsemblPlants"/>
        </authorList>
    </citation>
    <scope>IDENTIFICATION</scope>
</reference>
<dbReference type="Pfam" id="PF02458">
    <property type="entry name" value="Transferase"/>
    <property type="match status" value="1"/>
</dbReference>
<keyword evidence="1" id="KW-0808">Transferase</keyword>
<feature type="compositionally biased region" description="Basic residues" evidence="2">
    <location>
        <begin position="456"/>
        <end position="469"/>
    </location>
</feature>
<dbReference type="Gramene" id="AET4Gv20786900.1">
    <property type="protein sequence ID" value="AET4Gv20786900.1"/>
    <property type="gene ID" value="AET4Gv20786900"/>
</dbReference>
<dbReference type="PANTHER" id="PTHR31896">
    <property type="entry name" value="FAMILY REGULATORY PROTEIN, PUTATIVE (AFU_ORTHOLOGUE AFUA_3G14730)-RELATED"/>
    <property type="match status" value="1"/>
</dbReference>
<dbReference type="Proteomes" id="UP000015105">
    <property type="component" value="Chromosome 4D"/>
</dbReference>
<reference evidence="3" key="3">
    <citation type="journal article" date="2017" name="Nature">
        <title>Genome sequence of the progenitor of the wheat D genome Aegilops tauschii.</title>
        <authorList>
            <person name="Luo M.C."/>
            <person name="Gu Y.Q."/>
            <person name="Puiu D."/>
            <person name="Wang H."/>
            <person name="Twardziok S.O."/>
            <person name="Deal K.R."/>
            <person name="Huo N."/>
            <person name="Zhu T."/>
            <person name="Wang L."/>
            <person name="Wang Y."/>
            <person name="McGuire P.E."/>
            <person name="Liu S."/>
            <person name="Long H."/>
            <person name="Ramasamy R.K."/>
            <person name="Rodriguez J.C."/>
            <person name="Van S.L."/>
            <person name="Yuan L."/>
            <person name="Wang Z."/>
            <person name="Xia Z."/>
            <person name="Xiao L."/>
            <person name="Anderson O.D."/>
            <person name="Ouyang S."/>
            <person name="Liang Y."/>
            <person name="Zimin A.V."/>
            <person name="Pertea G."/>
            <person name="Qi P."/>
            <person name="Bennetzen J.L."/>
            <person name="Dai X."/>
            <person name="Dawson M.W."/>
            <person name="Muller H.G."/>
            <person name="Kugler K."/>
            <person name="Rivarola-Duarte L."/>
            <person name="Spannagl M."/>
            <person name="Mayer K.F.X."/>
            <person name="Lu F.H."/>
            <person name="Bevan M.W."/>
            <person name="Leroy P."/>
            <person name="Li P."/>
            <person name="You F.M."/>
            <person name="Sun Q."/>
            <person name="Liu Z."/>
            <person name="Lyons E."/>
            <person name="Wicker T."/>
            <person name="Salzberg S.L."/>
            <person name="Devos K.M."/>
            <person name="Dvorak J."/>
        </authorList>
    </citation>
    <scope>NUCLEOTIDE SEQUENCE [LARGE SCALE GENOMIC DNA]</scope>
    <source>
        <strain evidence="3">cv. AL8/78</strain>
    </source>
</reference>
<reference evidence="3" key="5">
    <citation type="journal article" date="2021" name="G3 (Bethesda)">
        <title>Aegilops tauschii genome assembly Aet v5.0 features greater sequence contiguity and improved annotation.</title>
        <authorList>
            <person name="Wang L."/>
            <person name="Zhu T."/>
            <person name="Rodriguez J.C."/>
            <person name="Deal K.R."/>
            <person name="Dubcovsky J."/>
            <person name="McGuire P.E."/>
            <person name="Lux T."/>
            <person name="Spannagl M."/>
            <person name="Mayer K.F.X."/>
            <person name="Baldrich P."/>
            <person name="Meyers B.C."/>
            <person name="Huo N."/>
            <person name="Gu Y.Q."/>
            <person name="Zhou H."/>
            <person name="Devos K.M."/>
            <person name="Bennetzen J.L."/>
            <person name="Unver T."/>
            <person name="Budak H."/>
            <person name="Gulick P.J."/>
            <person name="Galiba G."/>
            <person name="Kalapos B."/>
            <person name="Nelson D.R."/>
            <person name="Li P."/>
            <person name="You F.M."/>
            <person name="Luo M.C."/>
            <person name="Dvorak J."/>
        </authorList>
    </citation>
    <scope>NUCLEOTIDE SEQUENCE [LARGE SCALE GENOMIC DNA]</scope>
    <source>
        <strain evidence="3">cv. AL8/78</strain>
    </source>
</reference>
<dbReference type="GO" id="GO:0016747">
    <property type="term" value="F:acyltransferase activity, transferring groups other than amino-acyl groups"/>
    <property type="evidence" value="ECO:0007669"/>
    <property type="project" value="UniProtKB-ARBA"/>
</dbReference>
<dbReference type="PANTHER" id="PTHR31896:SF70">
    <property type="entry name" value="ACETYLTRANSFERASE"/>
    <property type="match status" value="1"/>
</dbReference>
<evidence type="ECO:0000313" key="3">
    <source>
        <dbReference type="EnsemblPlants" id="AET4Gv20786900.1"/>
    </source>
</evidence>
<evidence type="ECO:0000256" key="2">
    <source>
        <dbReference type="SAM" id="MobiDB-lite"/>
    </source>
</evidence>
<evidence type="ECO:0000313" key="4">
    <source>
        <dbReference type="Proteomes" id="UP000015105"/>
    </source>
</evidence>
<evidence type="ECO:0008006" key="5">
    <source>
        <dbReference type="Google" id="ProtNLM"/>
    </source>
</evidence>
<organism evidence="3 4">
    <name type="scientific">Aegilops tauschii subsp. strangulata</name>
    <name type="common">Goatgrass</name>
    <dbReference type="NCBI Taxonomy" id="200361"/>
    <lineage>
        <taxon>Eukaryota</taxon>
        <taxon>Viridiplantae</taxon>
        <taxon>Streptophyta</taxon>
        <taxon>Embryophyta</taxon>
        <taxon>Tracheophyta</taxon>
        <taxon>Spermatophyta</taxon>
        <taxon>Magnoliopsida</taxon>
        <taxon>Liliopsida</taxon>
        <taxon>Poales</taxon>
        <taxon>Poaceae</taxon>
        <taxon>BOP clade</taxon>
        <taxon>Pooideae</taxon>
        <taxon>Triticodae</taxon>
        <taxon>Triticeae</taxon>
        <taxon>Triticinae</taxon>
        <taxon>Aegilops</taxon>
    </lineage>
</organism>
<proteinExistence type="predicted"/>
<dbReference type="InterPro" id="IPR023213">
    <property type="entry name" value="CAT-like_dom_sf"/>
</dbReference>
<feature type="compositionally biased region" description="Basic and acidic residues" evidence="2">
    <location>
        <begin position="420"/>
        <end position="435"/>
    </location>
</feature>
<accession>A0A453J4K0</accession>
<sequence length="500" mass="53693">MGDVRIVSRRMVRPDPSIRWPPEHQPETIHPTPWDLRMLAVDYIQKGVLLPKTPAATTQGQGRNIPVVDRLSSSFASALGRFYHLAGRLAVNDDGAGAGQTISLRCSNEGAEFVHAVAPGVTVADITAPLCIPRVVWSFFPLNGVLGAEAATGSCPVLAAQVTDLDDGVFVAMSLNHGVADWTTFWHLFNTWSEISRRSVDGGYDCEISSPLPVFERWFPNGCAVPIPVPLGKLDDIVGQRRRAYGQRPPVLECFVRFSGESVKNLVSKANAEMSGSGTTISSLQAMLAHLWRAVFRARRLAPEQDTRYVHLVGCRGRADGMPAAYSGSAVSHVAADSTAGEILEKGLGRAAWLLNRAVASFDGARERGGARGLGPGAQLRVAAGARAGRRSSCAAVHGELAAYRRVRQRLRVGRTGGGAERRGEQAGREGDGVRGRVRRREHGAGGVPRPGGARQARRRPGVHERHRAMISGSPAGRPTDVHVIFCSFQPAAFSIVLLM</sequence>
<dbReference type="EnsemblPlants" id="AET4Gv20786900.1">
    <property type="protein sequence ID" value="AET4Gv20786900.1"/>
    <property type="gene ID" value="AET4Gv20786900"/>
</dbReference>
<evidence type="ECO:0000256" key="1">
    <source>
        <dbReference type="ARBA" id="ARBA00022679"/>
    </source>
</evidence>
<keyword evidence="4" id="KW-1185">Reference proteome</keyword>
<dbReference type="Gene3D" id="3.30.559.10">
    <property type="entry name" value="Chloramphenicol acetyltransferase-like domain"/>
    <property type="match status" value="2"/>
</dbReference>
<feature type="region of interest" description="Disordered" evidence="2">
    <location>
        <begin position="414"/>
        <end position="475"/>
    </location>
</feature>